<dbReference type="InterPro" id="IPR038081">
    <property type="entry name" value="CalX-like_sf"/>
</dbReference>
<feature type="domain" description="Fibronectin type-III" evidence="2">
    <location>
        <begin position="238"/>
        <end position="343"/>
    </location>
</feature>
<dbReference type="Pfam" id="PF07705">
    <property type="entry name" value="CARDB"/>
    <property type="match status" value="1"/>
</dbReference>
<evidence type="ECO:0000313" key="4">
    <source>
        <dbReference type="Proteomes" id="UP000346198"/>
    </source>
</evidence>
<keyword evidence="1" id="KW-0677">Repeat</keyword>
<dbReference type="InterPro" id="IPR011635">
    <property type="entry name" value="CARDB"/>
</dbReference>
<dbReference type="SMART" id="SM00060">
    <property type="entry name" value="FN3"/>
    <property type="match status" value="3"/>
</dbReference>
<dbReference type="PANTHER" id="PTHR46708">
    <property type="entry name" value="TENASCIN"/>
    <property type="match status" value="1"/>
</dbReference>
<dbReference type="GO" id="GO:0016020">
    <property type="term" value="C:membrane"/>
    <property type="evidence" value="ECO:0007669"/>
    <property type="project" value="InterPro"/>
</dbReference>
<evidence type="ECO:0000313" key="3">
    <source>
        <dbReference type="EMBL" id="VGO21257.1"/>
    </source>
</evidence>
<evidence type="ECO:0000259" key="2">
    <source>
        <dbReference type="PROSITE" id="PS50853"/>
    </source>
</evidence>
<protein>
    <recommendedName>
        <fullName evidence="2">Fibronectin type-III domain-containing protein</fullName>
    </recommendedName>
</protein>
<dbReference type="Gene3D" id="2.60.40.10">
    <property type="entry name" value="Immunoglobulins"/>
    <property type="match status" value="6"/>
</dbReference>
<reference evidence="3 4" key="1">
    <citation type="submission" date="2019-04" db="EMBL/GenBank/DDBJ databases">
        <authorList>
            <person name="Van Vliet M D."/>
        </authorList>
    </citation>
    <scope>NUCLEOTIDE SEQUENCE [LARGE SCALE GENOMIC DNA]</scope>
    <source>
        <strain evidence="3 4">F21</strain>
    </source>
</reference>
<dbReference type="SUPFAM" id="SSF141072">
    <property type="entry name" value="CalX-like"/>
    <property type="match status" value="1"/>
</dbReference>
<dbReference type="InterPro" id="IPR015919">
    <property type="entry name" value="Cadherin-like_sf"/>
</dbReference>
<keyword evidence="4" id="KW-1185">Reference proteome</keyword>
<feature type="domain" description="Fibronectin type-III" evidence="2">
    <location>
        <begin position="100"/>
        <end position="203"/>
    </location>
</feature>
<dbReference type="SUPFAM" id="SSF69318">
    <property type="entry name" value="Integrin alpha N-terminal domain"/>
    <property type="match status" value="1"/>
</dbReference>
<dbReference type="SUPFAM" id="SSF49313">
    <property type="entry name" value="Cadherin-like"/>
    <property type="match status" value="1"/>
</dbReference>
<dbReference type="RefSeq" id="WP_136062737.1">
    <property type="nucleotide sequence ID" value="NZ_CAAHFH010000002.1"/>
</dbReference>
<dbReference type="InterPro" id="IPR003961">
    <property type="entry name" value="FN3_dom"/>
</dbReference>
<dbReference type="EMBL" id="CAAHFH010000002">
    <property type="protein sequence ID" value="VGO21257.1"/>
    <property type="molecule type" value="Genomic_DNA"/>
</dbReference>
<dbReference type="InterPro" id="IPR036116">
    <property type="entry name" value="FN3_sf"/>
</dbReference>
<dbReference type="InterPro" id="IPR013783">
    <property type="entry name" value="Ig-like_fold"/>
</dbReference>
<name>A0A6C2UPK8_9BACT</name>
<dbReference type="CDD" id="cd00063">
    <property type="entry name" value="FN3"/>
    <property type="match status" value="1"/>
</dbReference>
<evidence type="ECO:0000256" key="1">
    <source>
        <dbReference type="ARBA" id="ARBA00022737"/>
    </source>
</evidence>
<dbReference type="InterPro" id="IPR050991">
    <property type="entry name" value="ECM_Regulatory_Proteins"/>
</dbReference>
<sequence>MIAKNNRTLWSAAARCRIPMGCLLLIMLANVPAFGQEVLMREVVSREFSYQVESGVSSPVAEAFSREVSYFVEPAHPDAVHEIISREVSYVVSSTNPPPKIENISVTASPSGESVTLGWAHYDQWAIGDIDHFEIYYTANGAFSDIGEAGLTKITVPANTTSFTVEGLPAFTDHYFAVVAVDVLGNFIPNVDYAASYVLSPEIISREVSYFVEPAHPDLFHEVISREVSYVVSSTNPPPAIPSFSVVLSPSGDTATLGWSTYDQYAVGDIDRFDIYYTDNGPFNDVSEPGLLLIRVPEGSTSIVLEGLAPFTDHYFAIVPVDVHGSYISAVTYGAGYVLSPEVITREVSYFVESAPAGFPEVVSREVSYLVPDAAVPPPVTGLGSGFEVATSKAEFSAVLLDFTSYDEQGAMDVIGYDVYVGTEYFENVDGLTPFTRLPNGTQLVELTGLPGGSVLYFAVVAVDALANFNPTVRAQSALTSIAGVGEAVNFEATGGSNTLSYTWGHPPDSDDFRIGYNIYFDGTNVPVNLPASATTWQAVGLNPAQGYFCKICSVDGFGTESDGISILGATWLPNPGNLALTEQNGEVVLDWDAAEPSQFVQHYEIYRDTAPISDLGGMLPVQTTPIRSAVLGALAEVENDWFAVATVNILGDTDPEVESIQVFKLGQTIAFPAIVPGPLQIPLTATASSGLPVRYSVSPSQIAEIVGSNTLSVIQGGDVRVTAIQDGSANYWPAEASLILRLPPVIHSFTANGSEIADGLVLTSDSLLQVDARDADGIDSSEFKIRAVGAGSWTLLGNGTSANLSVSSLASGDYELLVGVTAAGTTATRMHTVTLDLQPVFSMLLDEDIFESMVLEGTVSIQRARSADLSVTIGSSLPQQVSATSPVVIPAGQTNTVFQIEGLQDEVIEIDKSVRITASAPGAISAERTVMLIDDDWPSISLALSRSIVPESAGPNAVAARVEREPATSEPLTVWLANSDPSAANVPESVVIPAGESFIEFPVGAVDDDLLDGPQVAEIQAEARLGEMAIAQSDLLSLEVGDDEGPTLELRSSKGWIFEGETSPLTVVRHGGDTNEALEVAFDIDLPAELWVPSAATMASNAVDVDVVAQDNTNGSRVVIVTASATNYGPGQLSLVVTDEFKPDFAITGLQVPTELESDETFEVAYLLENQGSGASSQSFVQRVFLSSDAVPGSDILLAQSSYVQDLDAGDSVALTNNVRAPQEPGEYWMFVVADAGLAVDELVEWNNAAIFPQPITVGTPWSATVAADADLVPANTPILLYGSAIRTGGEKVPFATVNLHIRHGAIERVVSAITDAAGDYELLWQPLLNEGGDYEVGACHPGVDEAPAQDTFTILAATPYFPEETLEFTEGGGVSFTGTVFNPTAYDLTGLWIEILDAPEGFGIETTVSSNVLVAGSGVEIGVAVVASNGYHGARAFVIRLVSDQGTVLEVTIQVDVRPLMPTLVLQPGLMKASVLRGSSKVLGFTIENSGGLETGDVEILLPAVPWINLASPGILPSIPPGGSATVSLVLQPGAEQALTLYSGHMVVAPQNGDARNLPYEFRVVSDAAGDLEIEVTDEYTYYAAGSPRVEGATVVLRDAITAEELARGETGTNGIVRFDAILEGWYSVEVDSPDHSRSVGNYYVDAGETNHETIFITGEFVTYTWTAEEIELEDRYRIVVESTYEVNVPAPVITIEPGSLDISDLNELGATKVVNLRIVNHGFIAAEQGALTFSDHPDYVITPLIEDIGTIPAKSEIIIPVTLQRTGVDDPQPAADLPRILSSGGGCSMAGQFNFSFICGPISPGKSVSIPVSGFEGCGGCCGWWGAGEGGSGDNDASLNAVAFGSSSINCTNPCLLYALLDCFGGCPWGLYKCYRDGDVLACIESGLGCVGVSIPLKGQLECIYGIYKCLKGAGDGPSPMAYGDSDSRWLSIVGEDMRAASPELGAAIGRAETELDFYAALLGSRERVLGSDGPEMAEWHQRRVDYMQAGSDEGTGISATEMADLNILAIDLEIDPLFVMPMAERMNRTLDYYARGIRTAADVPPGESLDFVDEIELAAAAQAASEADAASQALGFADPQDELKAAFADVVAELQSGSPGVCAEVRIQVEQQAVMTRSAFRASLELVNRQAGVELQQVAFDLEVRDASGQVAGERFNVQVTRLEGLDAVDGTGTIASMSTGTAEWTLIPRDTAAPEFDTVYTLGGTISYVNNGTALSIPVQPVAITVRPDAALYLKYFHQRDVVSDDPHTDPIEAKEPFALAVVVENRGAGAARNLTITSAQPEIVDNEKGLLIDFEIIASEIAGEARSPSLMADFGNIDPGQQKVATWWMTASLHGFFKDFEASFEHLDGFGDPRLSLIKEVEIFEMVRVVNALGAQDDGQPDFLTNEQLDFSDYPIADTLHLSDGTVTNVEFLGEGAACSNVTAGNLTVELAFTNGAQSGWTYLRFPDPADGAFRLAEVVRSDALAIPLGTNVWTTDRTFTGLGKKPVYENFLHLVDRDSTGSYTLRYEAIPADAAPPWSMVDPLPADSGVFIPVSWGGTDNVALATFDILVSTNGGPWGIWLDNTTRIGSIFQGEVGSTYAFYSLASDTAGNIESKAPAAEASTTVSIVNQPPVLNLIAATNMAEGATLEYQVDASDPDGSTDDLRCIVAAERSGVVVSSNGVVRWATSELDGGTSNRIQVTVLDAAIPQGLTSAWFTVSVDEVNAPPVLESVLPQTAEVDVPFQLYAQAFDPDVPAQTIAYSLGAGAPAGMAIDGASGLLAWTPPTNGVGQSMLVSLVATDDGIPAASATNEFTILVVEKILDTTPPLQVQNLGVTPDTGMSDTDGIISVTNFNLTGMLAEANLMVEVYSGMELLATSTPSTLALNVPLSLGQDGAVELTVRCIDASGNASDSRLDLFIDLDAPLVDLQLDGTMKDATNYMDLATARMVFSEQVNVPDLIANRLIERAIRFSATGSNDTVVAPIAMTLDWDAGSNTLEWSIPTNTVSPGGWMFHVDGRFFEDVAGNRLAVADGDESFTEQGMAVYETASELTAVYSYAAPAWHDFDGDGLADLMVGEKTASSTGQIRIYLNGGASTNPAFGSYEVLEVDGAPLAVPASGCLGISLRLADLTGDALADLVVGRADGSVWLYETASISSNDWNFGAGAQIWSGASRAMVDAYDMDGDGTNEVVVGGMDGRFSLLDDGGASYLGDPLVVAAGRSAPSVADLNSDDWPELVSGDSTGGLWSFFGTAASNVWNNTPLALLDLPTGWSRTRPCVADCNSDGIADILVGTADGAVRLFLGALPKNPALEFAVAEPAVRYTLTASSGEGGDIEPEGSVLVYEGENQTFSMVPEDYWHVEDVLANGLSLGAVLSHTFSNVTENGQIHAEFAPNMVTNAPVPVPESWLAAHGWTNNFEFAVTNDFDGDGFQAWEEYVAGTSPTVKASLFRITQIRNEAGGLQVTWSPSTAGRRYRVMRAGTPAGPFAEAVATLDGPADTLTVPASGATGMFRVEVELSEAPPQWTVMAFAGANGSISPQGLQYATPGSNTFHFAITPNQWHHVADVKTNGVSVGAVESLTLSNVTENTGIQAEFALNMVVSAPVAIPERWLAEYGWTNNFDAVVTNDFDGDGFAVWQEYVAGSSPTNKASYFRITQIRNNEGGLVISWTPSVEERRYRLLRGDTPAGPFTEVVATISGPADTLIVPASQAHGFFRMQVEMSDAPPIWSVVAVAGANGSISPSGLLYASPGSNTLHFSIAPQSWYHVADVTVNGVSTGAVETLVLENIKQNMDVRATFAANMVTNAPVHVPEHWLARHGWTNNFEAAVINDADGDGFSTWQEYVAGSWPTNPASYFHITTNKVVAGQWIVAWEPSVAERVYTPVFMDLSAGTNAPLPQVDGPAHTITNGTGAASGMLRVDVEIR</sequence>
<dbReference type="PROSITE" id="PS50853">
    <property type="entry name" value="FN3"/>
    <property type="match status" value="3"/>
</dbReference>
<dbReference type="PANTHER" id="PTHR46708:SF2">
    <property type="entry name" value="FIBRONECTIN TYPE-III DOMAIN-CONTAINING PROTEIN"/>
    <property type="match status" value="1"/>
</dbReference>
<dbReference type="SUPFAM" id="SSF49265">
    <property type="entry name" value="Fibronectin type III"/>
    <property type="match status" value="2"/>
</dbReference>
<dbReference type="Proteomes" id="UP000346198">
    <property type="component" value="Unassembled WGS sequence"/>
</dbReference>
<dbReference type="GO" id="GO:0005509">
    <property type="term" value="F:calcium ion binding"/>
    <property type="evidence" value="ECO:0007669"/>
    <property type="project" value="InterPro"/>
</dbReference>
<feature type="domain" description="Fibronectin type-III" evidence="2">
    <location>
        <begin position="485"/>
        <end position="576"/>
    </location>
</feature>
<dbReference type="Pfam" id="PF05345">
    <property type="entry name" value="He_PIG"/>
    <property type="match status" value="1"/>
</dbReference>
<organism evidence="3 4">
    <name type="scientific">Pontiella sulfatireligans</name>
    <dbReference type="NCBI Taxonomy" id="2750658"/>
    <lineage>
        <taxon>Bacteria</taxon>
        <taxon>Pseudomonadati</taxon>
        <taxon>Kiritimatiellota</taxon>
        <taxon>Kiritimatiellia</taxon>
        <taxon>Kiritimatiellales</taxon>
        <taxon>Pontiellaceae</taxon>
        <taxon>Pontiella</taxon>
    </lineage>
</organism>
<dbReference type="Gene3D" id="2.130.10.130">
    <property type="entry name" value="Integrin alpha, N-terminal"/>
    <property type="match status" value="1"/>
</dbReference>
<proteinExistence type="predicted"/>
<dbReference type="InterPro" id="IPR028994">
    <property type="entry name" value="Integrin_alpha_N"/>
</dbReference>
<accession>A0A6C2UPK8</accession>
<gene>
    <name evidence="3" type="ORF">SCARR_03329</name>
</gene>